<gene>
    <name evidence="3" type="ORF">K466DRAFT_246215</name>
</gene>
<evidence type="ECO:0000256" key="2">
    <source>
        <dbReference type="SAM" id="Phobius"/>
    </source>
</evidence>
<evidence type="ECO:0000313" key="3">
    <source>
        <dbReference type="EMBL" id="TFK94669.1"/>
    </source>
</evidence>
<keyword evidence="4" id="KW-1185">Reference proteome</keyword>
<organism evidence="3 4">
    <name type="scientific">Polyporus arcularius HHB13444</name>
    <dbReference type="NCBI Taxonomy" id="1314778"/>
    <lineage>
        <taxon>Eukaryota</taxon>
        <taxon>Fungi</taxon>
        <taxon>Dikarya</taxon>
        <taxon>Basidiomycota</taxon>
        <taxon>Agaricomycotina</taxon>
        <taxon>Agaricomycetes</taxon>
        <taxon>Polyporales</taxon>
        <taxon>Polyporaceae</taxon>
        <taxon>Polyporus</taxon>
    </lineage>
</organism>
<keyword evidence="2" id="KW-0472">Membrane</keyword>
<dbReference type="EMBL" id="ML210966">
    <property type="protein sequence ID" value="TFK94669.1"/>
    <property type="molecule type" value="Genomic_DNA"/>
</dbReference>
<feature type="region of interest" description="Disordered" evidence="1">
    <location>
        <begin position="1"/>
        <end position="20"/>
    </location>
</feature>
<feature type="transmembrane region" description="Helical" evidence="2">
    <location>
        <begin position="437"/>
        <end position="463"/>
    </location>
</feature>
<feature type="transmembrane region" description="Helical" evidence="2">
    <location>
        <begin position="322"/>
        <end position="339"/>
    </location>
</feature>
<evidence type="ECO:0000313" key="4">
    <source>
        <dbReference type="Proteomes" id="UP000308197"/>
    </source>
</evidence>
<reference evidence="3 4" key="1">
    <citation type="journal article" date="2019" name="Nat. Ecol. Evol.">
        <title>Megaphylogeny resolves global patterns of mushroom evolution.</title>
        <authorList>
            <person name="Varga T."/>
            <person name="Krizsan K."/>
            <person name="Foldi C."/>
            <person name="Dima B."/>
            <person name="Sanchez-Garcia M."/>
            <person name="Sanchez-Ramirez S."/>
            <person name="Szollosi G.J."/>
            <person name="Szarkandi J.G."/>
            <person name="Papp V."/>
            <person name="Albert L."/>
            <person name="Andreopoulos W."/>
            <person name="Angelini C."/>
            <person name="Antonin V."/>
            <person name="Barry K.W."/>
            <person name="Bougher N.L."/>
            <person name="Buchanan P."/>
            <person name="Buyck B."/>
            <person name="Bense V."/>
            <person name="Catcheside P."/>
            <person name="Chovatia M."/>
            <person name="Cooper J."/>
            <person name="Damon W."/>
            <person name="Desjardin D."/>
            <person name="Finy P."/>
            <person name="Geml J."/>
            <person name="Haridas S."/>
            <person name="Hughes K."/>
            <person name="Justo A."/>
            <person name="Karasinski D."/>
            <person name="Kautmanova I."/>
            <person name="Kiss B."/>
            <person name="Kocsube S."/>
            <person name="Kotiranta H."/>
            <person name="LaButti K.M."/>
            <person name="Lechner B.E."/>
            <person name="Liimatainen K."/>
            <person name="Lipzen A."/>
            <person name="Lukacs Z."/>
            <person name="Mihaltcheva S."/>
            <person name="Morgado L.N."/>
            <person name="Niskanen T."/>
            <person name="Noordeloos M.E."/>
            <person name="Ohm R.A."/>
            <person name="Ortiz-Santana B."/>
            <person name="Ovrebo C."/>
            <person name="Racz N."/>
            <person name="Riley R."/>
            <person name="Savchenko A."/>
            <person name="Shiryaev A."/>
            <person name="Soop K."/>
            <person name="Spirin V."/>
            <person name="Szebenyi C."/>
            <person name="Tomsovsky M."/>
            <person name="Tulloss R.E."/>
            <person name="Uehling J."/>
            <person name="Grigoriev I.V."/>
            <person name="Vagvolgyi C."/>
            <person name="Papp T."/>
            <person name="Martin F.M."/>
            <person name="Miettinen O."/>
            <person name="Hibbett D.S."/>
            <person name="Nagy L.G."/>
        </authorList>
    </citation>
    <scope>NUCLEOTIDE SEQUENCE [LARGE SCALE GENOMIC DNA]</scope>
    <source>
        <strain evidence="3 4">HHB13444</strain>
    </source>
</reference>
<accession>A0A5C3Q0T1</accession>
<keyword evidence="2" id="KW-0812">Transmembrane</keyword>
<name>A0A5C3Q0T1_9APHY</name>
<proteinExistence type="predicted"/>
<feature type="transmembrane region" description="Helical" evidence="2">
    <location>
        <begin position="345"/>
        <end position="369"/>
    </location>
</feature>
<keyword evidence="2" id="KW-1133">Transmembrane helix</keyword>
<dbReference type="AlphaFoldDB" id="A0A5C3Q0T1"/>
<sequence>MPEYSTVHDNPDLTDAPSKQADRVAEGECIGEDDAYVTISSLSKAAPEDWTMYTHPRGSMYFRHKPSGVIVDEDIRISANAEKVADFCAECGQLNLPDYMEAHMAYGVDASVRLYVNHKQCVAGYILEKFHGGAIKDLSVDGLLRARRLYWSFINQHPSHRPCHPRGFIDAIDALRYYHHDHLIDGSHSIAPFSKAECEQLLEILQREKENDSTALPSVSSLVAWILRDVYSFRTGQRYGQLTWTELRAYRRAIYQPVDFTPKESLVKKLFLTVVINGPFFAIPQTYLAHIKMASEFRGHLAGLRQNWESYTQGLVREYSDFILIATVLLSSTVGMLTINDVDDIARTAAMLAAFASLGSITVGVFFVWRHQRNTHMPSSFSYLHNARNNPFGLSGHAILLSLPPVLLVWSIIAFTASVLAYALQDILRWPTLVPQWIVLTSFVIVLVGVMIGVYTFSTIWNWQSRETWWRRLLWWPTEPAAV</sequence>
<feature type="transmembrane region" description="Helical" evidence="2">
    <location>
        <begin position="398"/>
        <end position="425"/>
    </location>
</feature>
<evidence type="ECO:0000256" key="1">
    <source>
        <dbReference type="SAM" id="MobiDB-lite"/>
    </source>
</evidence>
<dbReference type="InParanoid" id="A0A5C3Q0T1"/>
<dbReference type="Proteomes" id="UP000308197">
    <property type="component" value="Unassembled WGS sequence"/>
</dbReference>
<protein>
    <submittedName>
        <fullName evidence="3">Uncharacterized protein</fullName>
    </submittedName>
</protein>